<keyword evidence="1" id="KW-0812">Transmembrane</keyword>
<reference evidence="3 4" key="1">
    <citation type="submission" date="2019-09" db="EMBL/GenBank/DDBJ databases">
        <title>Pimelobacter sp. isolated from Paulinella.</title>
        <authorList>
            <person name="Jeong S.E."/>
        </authorList>
    </citation>
    <scope>NUCLEOTIDE SEQUENCE [LARGE SCALE GENOMIC DNA]</scope>
    <source>
        <strain evidence="3 4">Pch-N</strain>
    </source>
</reference>
<protein>
    <submittedName>
        <fullName evidence="3">Pilus assembly protein</fullName>
    </submittedName>
</protein>
<feature type="transmembrane region" description="Helical" evidence="1">
    <location>
        <begin position="51"/>
        <end position="75"/>
    </location>
</feature>
<feature type="domain" description="TadE-like" evidence="2">
    <location>
        <begin position="51"/>
        <end position="93"/>
    </location>
</feature>
<organism evidence="3 4">
    <name type="scientific">Nocardioides simplex</name>
    <name type="common">Arthrobacter simplex</name>
    <dbReference type="NCBI Taxonomy" id="2045"/>
    <lineage>
        <taxon>Bacteria</taxon>
        <taxon>Bacillati</taxon>
        <taxon>Actinomycetota</taxon>
        <taxon>Actinomycetes</taxon>
        <taxon>Propionibacteriales</taxon>
        <taxon>Nocardioidaceae</taxon>
        <taxon>Pimelobacter</taxon>
    </lineage>
</organism>
<accession>A0A7J5DWY9</accession>
<evidence type="ECO:0000256" key="1">
    <source>
        <dbReference type="SAM" id="Phobius"/>
    </source>
</evidence>
<proteinExistence type="predicted"/>
<dbReference type="AlphaFoldDB" id="A0A7J5DWY9"/>
<evidence type="ECO:0000259" key="2">
    <source>
        <dbReference type="Pfam" id="PF07811"/>
    </source>
</evidence>
<evidence type="ECO:0000313" key="4">
    <source>
        <dbReference type="Proteomes" id="UP000449906"/>
    </source>
</evidence>
<keyword evidence="1" id="KW-0472">Membrane</keyword>
<dbReference type="InterPro" id="IPR012495">
    <property type="entry name" value="TadE-like_dom"/>
</dbReference>
<dbReference type="EMBL" id="WBVM01000001">
    <property type="protein sequence ID" value="KAB2810509.1"/>
    <property type="molecule type" value="Genomic_DNA"/>
</dbReference>
<keyword evidence="1" id="KW-1133">Transmembrane helix</keyword>
<dbReference type="Pfam" id="PF07811">
    <property type="entry name" value="TadE"/>
    <property type="match status" value="1"/>
</dbReference>
<dbReference type="Proteomes" id="UP000449906">
    <property type="component" value="Unassembled WGS sequence"/>
</dbReference>
<gene>
    <name evidence="3" type="ORF">F9L07_00595</name>
</gene>
<name>A0A7J5DWY9_NOCSI</name>
<evidence type="ECO:0000313" key="3">
    <source>
        <dbReference type="EMBL" id="KAB2810509.1"/>
    </source>
</evidence>
<sequence>MTQDSFPRSETRHYCVPQRRSGASWERARGGRPMRRCVLRRSVPARRDARGAAAVEFALILPILMIIVVGIINYGDMLSVRQSVSQAAAEGARAAAVTTGSDTDKTTAAMSAVNGALSAQGKSCGSGCSVALAPCVGETSKKCATVTVEIPYKGIIPGFGLVLPSKLKYTAVARVS</sequence>
<comment type="caution">
    <text evidence="3">The sequence shown here is derived from an EMBL/GenBank/DDBJ whole genome shotgun (WGS) entry which is preliminary data.</text>
</comment>